<protein>
    <submittedName>
        <fullName evidence="3">CHAT domain-containing protein</fullName>
    </submittedName>
</protein>
<comment type="caution">
    <text evidence="3">The sequence shown here is derived from an EMBL/GenBank/DDBJ whole genome shotgun (WGS) entry which is preliminary data.</text>
</comment>
<proteinExistence type="predicted"/>
<evidence type="ECO:0000259" key="2">
    <source>
        <dbReference type="Pfam" id="PF12770"/>
    </source>
</evidence>
<sequence length="1276" mass="133282">MRGGSGGGGRAGGRGGEHGEDGGAVGALIELLLWERRGVDPGAGRWTGAGGAGGPEGCLDAAAALAAGEPKRALAVLDATAPEEAEAHALVRAPDRARLVRALRAAAVAMDGHWQPGTSTVPLRAAVVAAQAATRGDTAAAVASVTDPRLRLAAHLAGRHRPVLLSARMTIGHGRSGSAAQEASLRYGGDAHWTERDSADAVREPLTWFDALYEAYEGYGAHEVHGAHEGGGPPGSGGPRHADLLAHHLLLAADLRVRGGDRPAAEPWARSGRDHASGSPASAGFTALLVGDWRLGTPGTAEQCALGAPPGERALSRASAQYKRARALYQDARSASGQAAALLRLAHVERLRGGAEACRGILDEALELALAGGDGAYAVLIRVHQELDAIDAGADSRATTEGAEGEGGVGGAVVRWARTDGSTSWLRGLRQLVVERAEFWSTRGDAVRAGRAVALARGLDGDGGAADGAGEAGRPTSGLEAGMFRRARHRLAGVVLAGLEQREHREAIQACADRGRPPEWENCLGAVMAAKSFHDQASALRDPELMAVARELLDSAVEIGTRYLPAGDQLDSTLAMVRSDLVASGAQETLFRSRRARAAGLTQDADRLARRVLREAEGIPDELFRLFVGCSALVDLGERDAATSAVEAIEPRLSAIAAARLWLRLGEPERAARHLPGIGVHGPGPDQPWELPAIRADLALARHAYDEAARHARQGLGAFEEHRRRLARDALRASSADDPAVAGLQHAAVLALLSSGRPDAVAAAFDQAERGRAGFLDTVRALDAAPPGSAAHTAVRAWLAAEIRWAATFEEQATALRRRTGEGTRARPGDARTMTAGYAGTTAAGEASAQAARGRIGEVGRGLDEAEAVVRRLVPAALTASHAEGLPDAAAVAAALPAHTLLLTYHVFDDVLVGWALTRATLRHERSARQPHRTVAAARRFHAWCARRDVPGAGDAGGEAAGRELVEALVRPFTEELRDHRRVIVVPPAALALLPFHALPWTGDAPLGATHDVSYLPAVSLLARRHDRLPERPWTELDALFVGAPATHPRHGLRELPGTAAEVVAAAGLFPQGRALTGAAATRDAVLAATRGCGILHLATHGLIDELAPHCAKLPLAGDDELGLADLPAVAQDLQLLVLSGCDTGRGTATAGGDVLGLTRAALITGARHALVSLWPVDDVTGCLVLARTYARMAKEPIVLLGTALAQAQREVRDLPGAARYDEFRELARRAGVRPGPAARAPDRPRSRDSAPLGHGRDGTPHGHPYHWAPFIHVGT</sequence>
<gene>
    <name evidence="3" type="ORF">PV383_15855</name>
</gene>
<feature type="region of interest" description="Disordered" evidence="1">
    <location>
        <begin position="1232"/>
        <end position="1266"/>
    </location>
</feature>
<dbReference type="InterPro" id="IPR024983">
    <property type="entry name" value="CHAT_dom"/>
</dbReference>
<dbReference type="EMBL" id="JARAWJ010000010">
    <property type="protein sequence ID" value="MDX3038637.1"/>
    <property type="molecule type" value="Genomic_DNA"/>
</dbReference>
<name>A0ABU4MPV9_9ACTN</name>
<dbReference type="RefSeq" id="WP_193380730.1">
    <property type="nucleotide sequence ID" value="NZ_JABXWF010000003.1"/>
</dbReference>
<evidence type="ECO:0000256" key="1">
    <source>
        <dbReference type="SAM" id="MobiDB-lite"/>
    </source>
</evidence>
<evidence type="ECO:0000313" key="4">
    <source>
        <dbReference type="Proteomes" id="UP001282474"/>
    </source>
</evidence>
<feature type="region of interest" description="Disordered" evidence="1">
    <location>
        <begin position="1"/>
        <end position="22"/>
    </location>
</feature>
<evidence type="ECO:0000313" key="3">
    <source>
        <dbReference type="EMBL" id="MDX3038637.1"/>
    </source>
</evidence>
<dbReference type="Pfam" id="PF12770">
    <property type="entry name" value="CHAT"/>
    <property type="match status" value="1"/>
</dbReference>
<organism evidence="3 4">
    <name type="scientific">Streptomyces caniscabiei</name>
    <dbReference type="NCBI Taxonomy" id="2746961"/>
    <lineage>
        <taxon>Bacteria</taxon>
        <taxon>Bacillati</taxon>
        <taxon>Actinomycetota</taxon>
        <taxon>Actinomycetes</taxon>
        <taxon>Kitasatosporales</taxon>
        <taxon>Streptomycetaceae</taxon>
        <taxon>Streptomyces</taxon>
    </lineage>
</organism>
<keyword evidence="4" id="KW-1185">Reference proteome</keyword>
<feature type="domain" description="CHAT" evidence="2">
    <location>
        <begin position="960"/>
        <end position="1275"/>
    </location>
</feature>
<feature type="compositionally biased region" description="Basic and acidic residues" evidence="1">
    <location>
        <begin position="1241"/>
        <end position="1261"/>
    </location>
</feature>
<dbReference type="Proteomes" id="UP001282474">
    <property type="component" value="Unassembled WGS sequence"/>
</dbReference>
<reference evidence="3 4" key="1">
    <citation type="journal article" date="2023" name="Microb. Genom.">
        <title>Mesoterricola silvestris gen. nov., sp. nov., Mesoterricola sediminis sp. nov., Geothrix oryzae sp. nov., Geothrix edaphica sp. nov., Geothrix rubra sp. nov., and Geothrix limicola sp. nov., six novel members of Acidobacteriota isolated from soils.</title>
        <authorList>
            <person name="Weisberg A.J."/>
            <person name="Pearce E."/>
            <person name="Kramer C.G."/>
            <person name="Chang J.H."/>
            <person name="Clarke C.R."/>
        </authorList>
    </citation>
    <scope>NUCLEOTIDE SEQUENCE [LARGE SCALE GENOMIC DNA]</scope>
    <source>
        <strain evidence="3 4">NE20-4-1</strain>
    </source>
</reference>
<accession>A0ABU4MPV9</accession>
<feature type="compositionally biased region" description="Gly residues" evidence="1">
    <location>
        <begin position="1"/>
        <end position="14"/>
    </location>
</feature>